<name>A0A834MF00_RHYFE</name>
<dbReference type="GO" id="GO:0000149">
    <property type="term" value="F:SNARE binding"/>
    <property type="evidence" value="ECO:0007669"/>
    <property type="project" value="TreeGrafter"/>
</dbReference>
<feature type="domain" description="C2" evidence="1">
    <location>
        <begin position="43"/>
        <end position="110"/>
    </location>
</feature>
<dbReference type="GO" id="GO:0005886">
    <property type="term" value="C:plasma membrane"/>
    <property type="evidence" value="ECO:0007669"/>
    <property type="project" value="TreeGrafter"/>
</dbReference>
<reference evidence="2" key="1">
    <citation type="submission" date="2020-08" db="EMBL/GenBank/DDBJ databases">
        <title>Genome sequencing and assembly of the red palm weevil Rhynchophorus ferrugineus.</title>
        <authorList>
            <person name="Dias G.B."/>
            <person name="Bergman C.M."/>
            <person name="Manee M."/>
        </authorList>
    </citation>
    <scope>NUCLEOTIDE SEQUENCE</scope>
    <source>
        <strain evidence="2">AA-2017</strain>
        <tissue evidence="2">Whole larva</tissue>
    </source>
</reference>
<dbReference type="InterPro" id="IPR000008">
    <property type="entry name" value="C2_dom"/>
</dbReference>
<dbReference type="Pfam" id="PF00168">
    <property type="entry name" value="C2"/>
    <property type="match status" value="1"/>
</dbReference>
<proteinExistence type="predicted"/>
<dbReference type="Proteomes" id="UP000625711">
    <property type="component" value="Unassembled WGS sequence"/>
</dbReference>
<dbReference type="GO" id="GO:0070382">
    <property type="term" value="C:exocytic vesicle"/>
    <property type="evidence" value="ECO:0007669"/>
    <property type="project" value="TreeGrafter"/>
</dbReference>
<dbReference type="GO" id="GO:0005509">
    <property type="term" value="F:calcium ion binding"/>
    <property type="evidence" value="ECO:0007669"/>
    <property type="project" value="TreeGrafter"/>
</dbReference>
<dbReference type="SUPFAM" id="SSF49562">
    <property type="entry name" value="C2 domain (Calcium/lipid-binding domain, CaLB)"/>
    <property type="match status" value="1"/>
</dbReference>
<dbReference type="PANTHER" id="PTHR10024">
    <property type="entry name" value="SYNAPTOTAGMIN"/>
    <property type="match status" value="1"/>
</dbReference>
<dbReference type="PANTHER" id="PTHR10024:SF374">
    <property type="entry name" value="C2 DOMAIN-CONTAINING PROTEIN"/>
    <property type="match status" value="1"/>
</dbReference>
<comment type="caution">
    <text evidence="2">The sequence shown here is derived from an EMBL/GenBank/DDBJ whole genome shotgun (WGS) entry which is preliminary data.</text>
</comment>
<evidence type="ECO:0000313" key="2">
    <source>
        <dbReference type="EMBL" id="KAF7279466.1"/>
    </source>
</evidence>
<dbReference type="EMBL" id="JAACXV010000361">
    <property type="protein sequence ID" value="KAF7279466.1"/>
    <property type="molecule type" value="Genomic_DNA"/>
</dbReference>
<dbReference type="GO" id="GO:0001786">
    <property type="term" value="F:phosphatidylserine binding"/>
    <property type="evidence" value="ECO:0007669"/>
    <property type="project" value="TreeGrafter"/>
</dbReference>
<dbReference type="InterPro" id="IPR035892">
    <property type="entry name" value="C2_domain_sf"/>
</dbReference>
<evidence type="ECO:0000313" key="3">
    <source>
        <dbReference type="Proteomes" id="UP000625711"/>
    </source>
</evidence>
<dbReference type="GO" id="GO:0030276">
    <property type="term" value="F:clathrin binding"/>
    <property type="evidence" value="ECO:0007669"/>
    <property type="project" value="TreeGrafter"/>
</dbReference>
<gene>
    <name evidence="2" type="ORF">GWI33_007230</name>
</gene>
<sequence>MEQRLSEWFSWLNVKGSGANNGNEQEKDPQIGFKVSFFERTKEVVVRVIGARQLPNDYGCTKAKGYVVKVTFFPSKEKFETKIARDTWPTINEDFTAHLNYSDKFIGDMLKGAFISFTIYAILDDPEEKKSPKSKNKLTRLLSLEENANFIRKHVHRSTSFRNSMTDRRTIGAVTYNLERKNFNQNIRDYGVSTPDVWRSIKSITSGIQTQPRESQKGSVEVTLQYSVSEDGTNDVIEVSVTKFRCSVQTMQEHERIGGQLYIKISAFESNDVIQKKKSDRFDPTISLRLQANTATLRATVNKYMLDQVKIVIRLLAKNFVGKKFVLGTIEIDKDDPFWKRSVAAPGVPETKMVHFN</sequence>
<accession>A0A834MF00</accession>
<dbReference type="OrthoDB" id="8251120at2759"/>
<evidence type="ECO:0000259" key="1">
    <source>
        <dbReference type="Pfam" id="PF00168"/>
    </source>
</evidence>
<keyword evidence="3" id="KW-1185">Reference proteome</keyword>
<dbReference type="GO" id="GO:0005544">
    <property type="term" value="F:calcium-dependent phospholipid binding"/>
    <property type="evidence" value="ECO:0007669"/>
    <property type="project" value="TreeGrafter"/>
</dbReference>
<dbReference type="GO" id="GO:0017156">
    <property type="term" value="P:calcium-ion regulated exocytosis"/>
    <property type="evidence" value="ECO:0007669"/>
    <property type="project" value="TreeGrafter"/>
</dbReference>
<organism evidence="2 3">
    <name type="scientific">Rhynchophorus ferrugineus</name>
    <name type="common">Red palm weevil</name>
    <name type="synonym">Curculio ferrugineus</name>
    <dbReference type="NCBI Taxonomy" id="354439"/>
    <lineage>
        <taxon>Eukaryota</taxon>
        <taxon>Metazoa</taxon>
        <taxon>Ecdysozoa</taxon>
        <taxon>Arthropoda</taxon>
        <taxon>Hexapoda</taxon>
        <taxon>Insecta</taxon>
        <taxon>Pterygota</taxon>
        <taxon>Neoptera</taxon>
        <taxon>Endopterygota</taxon>
        <taxon>Coleoptera</taxon>
        <taxon>Polyphaga</taxon>
        <taxon>Cucujiformia</taxon>
        <taxon>Curculionidae</taxon>
        <taxon>Dryophthorinae</taxon>
        <taxon>Rhynchophorus</taxon>
    </lineage>
</organism>
<protein>
    <recommendedName>
        <fullName evidence="1">C2 domain-containing protein</fullName>
    </recommendedName>
</protein>
<dbReference type="AlphaFoldDB" id="A0A834MF00"/>
<dbReference type="Gene3D" id="2.60.40.150">
    <property type="entry name" value="C2 domain"/>
    <property type="match status" value="1"/>
</dbReference>